<evidence type="ECO:0000256" key="3">
    <source>
        <dbReference type="ARBA" id="ARBA00023015"/>
    </source>
</evidence>
<dbReference type="Gene3D" id="3.40.50.2300">
    <property type="match status" value="1"/>
</dbReference>
<dbReference type="PROSITE" id="PS50043">
    <property type="entry name" value="HTH_LUXR_2"/>
    <property type="match status" value="1"/>
</dbReference>
<dbReference type="AlphaFoldDB" id="A0A2T2WJ51"/>
<dbReference type="GO" id="GO:0006355">
    <property type="term" value="P:regulation of DNA-templated transcription"/>
    <property type="evidence" value="ECO:0007669"/>
    <property type="project" value="InterPro"/>
</dbReference>
<dbReference type="PROSITE" id="PS00622">
    <property type="entry name" value="HTH_LUXR_1"/>
    <property type="match status" value="1"/>
</dbReference>
<dbReference type="PANTHER" id="PTHR43214">
    <property type="entry name" value="TWO-COMPONENT RESPONSE REGULATOR"/>
    <property type="match status" value="1"/>
</dbReference>
<name>A0A2T2WJ51_9FIRM</name>
<evidence type="ECO:0000256" key="2">
    <source>
        <dbReference type="ARBA" id="ARBA00022553"/>
    </source>
</evidence>
<sequence>MLVDDHALFRSALATLIAGQDDMEIVAQADSGKSALSLAQEQMPDLILMDINMADGDGLEATRMIKQQLPYVKVCMLTASDDDDLLFEAIRSGAQGYLIKHMNPDEFVRELRRQLHGEPVISEDVAAKIVRAVASRSKATTDSQVLSSFTPREVEVLKLVGQGLSNREIANQLAIAENTVKNHLRNILQKLHFDNRVQAAAYAIRNGLVEDS</sequence>
<accession>A0A2T2WJ51</accession>
<dbReference type="SUPFAM" id="SSF46894">
    <property type="entry name" value="C-terminal effector domain of the bipartite response regulators"/>
    <property type="match status" value="1"/>
</dbReference>
<dbReference type="CDD" id="cd17535">
    <property type="entry name" value="REC_NarL-like"/>
    <property type="match status" value="1"/>
</dbReference>
<dbReference type="InterPro" id="IPR000792">
    <property type="entry name" value="Tscrpt_reg_LuxR_C"/>
</dbReference>
<dbReference type="Proteomes" id="UP000241848">
    <property type="component" value="Unassembled WGS sequence"/>
</dbReference>
<keyword evidence="4 10" id="KW-0238">DNA-binding</keyword>
<proteinExistence type="predicted"/>
<organism evidence="10 11">
    <name type="scientific">Sulfobacillus acidophilus</name>
    <dbReference type="NCBI Taxonomy" id="53633"/>
    <lineage>
        <taxon>Bacteria</taxon>
        <taxon>Bacillati</taxon>
        <taxon>Bacillota</taxon>
        <taxon>Clostridia</taxon>
        <taxon>Eubacteriales</taxon>
        <taxon>Clostridiales Family XVII. Incertae Sedis</taxon>
        <taxon>Sulfobacillus</taxon>
    </lineage>
</organism>
<dbReference type="InterPro" id="IPR058245">
    <property type="entry name" value="NreC/VraR/RcsB-like_REC"/>
</dbReference>
<dbReference type="GO" id="GO:0000160">
    <property type="term" value="P:phosphorelay signal transduction system"/>
    <property type="evidence" value="ECO:0007669"/>
    <property type="project" value="InterPro"/>
</dbReference>
<evidence type="ECO:0000256" key="4">
    <source>
        <dbReference type="ARBA" id="ARBA00023125"/>
    </source>
</evidence>
<reference evidence="10 11" key="1">
    <citation type="journal article" date="2014" name="BMC Genomics">
        <title>Comparison of environmental and isolate Sulfobacillus genomes reveals diverse carbon, sulfur, nitrogen, and hydrogen metabolisms.</title>
        <authorList>
            <person name="Justice N.B."/>
            <person name="Norman A."/>
            <person name="Brown C.T."/>
            <person name="Singh A."/>
            <person name="Thomas B.C."/>
            <person name="Banfield J.F."/>
        </authorList>
    </citation>
    <scope>NUCLEOTIDE SEQUENCE [LARGE SCALE GENOMIC DNA]</scope>
    <source>
        <strain evidence="10">AMDSBA3</strain>
    </source>
</reference>
<evidence type="ECO:0000256" key="1">
    <source>
        <dbReference type="ARBA" id="ARBA00018672"/>
    </source>
</evidence>
<feature type="domain" description="Response regulatory" evidence="9">
    <location>
        <begin position="1"/>
        <end position="115"/>
    </location>
</feature>
<dbReference type="InterPro" id="IPR016032">
    <property type="entry name" value="Sig_transdc_resp-reg_C-effctor"/>
</dbReference>
<feature type="modified residue" description="4-aspartylphosphate" evidence="7">
    <location>
        <position position="50"/>
    </location>
</feature>
<dbReference type="SMART" id="SM00421">
    <property type="entry name" value="HTH_LUXR"/>
    <property type="match status" value="1"/>
</dbReference>
<keyword evidence="3" id="KW-0805">Transcription regulation</keyword>
<feature type="domain" description="HTH luxR-type" evidence="8">
    <location>
        <begin position="142"/>
        <end position="207"/>
    </location>
</feature>
<keyword evidence="5" id="KW-0804">Transcription</keyword>
<evidence type="ECO:0000313" key="11">
    <source>
        <dbReference type="Proteomes" id="UP000241848"/>
    </source>
</evidence>
<dbReference type="CDD" id="cd06170">
    <property type="entry name" value="LuxR_C_like"/>
    <property type="match status" value="1"/>
</dbReference>
<dbReference type="Pfam" id="PF00196">
    <property type="entry name" value="GerE"/>
    <property type="match status" value="1"/>
</dbReference>
<comment type="function">
    <text evidence="6">May play the central regulatory role in sporulation. It may be an element of the effector pathway responsible for the activation of sporulation genes in response to nutritional stress. Spo0A may act in concert with spo0H (a sigma factor) to control the expression of some genes that are critical to the sporulation process.</text>
</comment>
<evidence type="ECO:0000259" key="9">
    <source>
        <dbReference type="PROSITE" id="PS50110"/>
    </source>
</evidence>
<dbReference type="PROSITE" id="PS50110">
    <property type="entry name" value="RESPONSE_REGULATORY"/>
    <property type="match status" value="1"/>
</dbReference>
<evidence type="ECO:0000259" key="8">
    <source>
        <dbReference type="PROSITE" id="PS50043"/>
    </source>
</evidence>
<dbReference type="EMBL" id="PXYV01000020">
    <property type="protein sequence ID" value="PSR22269.1"/>
    <property type="molecule type" value="Genomic_DNA"/>
</dbReference>
<evidence type="ECO:0000256" key="6">
    <source>
        <dbReference type="ARBA" id="ARBA00024867"/>
    </source>
</evidence>
<dbReference type="SMART" id="SM00448">
    <property type="entry name" value="REC"/>
    <property type="match status" value="1"/>
</dbReference>
<gene>
    <name evidence="10" type="ORF">C7B45_07575</name>
</gene>
<dbReference type="InterPro" id="IPR039420">
    <property type="entry name" value="WalR-like"/>
</dbReference>
<protein>
    <recommendedName>
        <fullName evidence="1">Stage 0 sporulation protein A homolog</fullName>
    </recommendedName>
</protein>
<dbReference type="SUPFAM" id="SSF52172">
    <property type="entry name" value="CheY-like"/>
    <property type="match status" value="1"/>
</dbReference>
<dbReference type="InterPro" id="IPR011006">
    <property type="entry name" value="CheY-like_superfamily"/>
</dbReference>
<comment type="caution">
    <text evidence="10">The sequence shown here is derived from an EMBL/GenBank/DDBJ whole genome shotgun (WGS) entry which is preliminary data.</text>
</comment>
<dbReference type="PRINTS" id="PR00038">
    <property type="entry name" value="HTHLUXR"/>
</dbReference>
<keyword evidence="2 7" id="KW-0597">Phosphoprotein</keyword>
<dbReference type="Pfam" id="PF00072">
    <property type="entry name" value="Response_reg"/>
    <property type="match status" value="1"/>
</dbReference>
<dbReference type="InterPro" id="IPR001789">
    <property type="entry name" value="Sig_transdc_resp-reg_receiver"/>
</dbReference>
<dbReference type="GO" id="GO:0003677">
    <property type="term" value="F:DNA binding"/>
    <property type="evidence" value="ECO:0007669"/>
    <property type="project" value="UniProtKB-KW"/>
</dbReference>
<evidence type="ECO:0000256" key="7">
    <source>
        <dbReference type="PROSITE-ProRule" id="PRU00169"/>
    </source>
</evidence>
<evidence type="ECO:0000313" key="10">
    <source>
        <dbReference type="EMBL" id="PSR22269.1"/>
    </source>
</evidence>
<evidence type="ECO:0000256" key="5">
    <source>
        <dbReference type="ARBA" id="ARBA00023163"/>
    </source>
</evidence>